<accession>A0ABY8A4B7</accession>
<feature type="region of interest" description="Disordered" evidence="1">
    <location>
        <begin position="661"/>
        <end position="681"/>
    </location>
</feature>
<gene>
    <name evidence="2" type="ORF">MOV08_04550</name>
</gene>
<evidence type="ECO:0008006" key="4">
    <source>
        <dbReference type="Google" id="ProtNLM"/>
    </source>
</evidence>
<dbReference type="Proteomes" id="UP001218629">
    <property type="component" value="Chromosome"/>
</dbReference>
<dbReference type="InterPro" id="IPR016024">
    <property type="entry name" value="ARM-type_fold"/>
</dbReference>
<dbReference type="RefSeq" id="WP_275306386.1">
    <property type="nucleotide sequence ID" value="NZ_CP095749.1"/>
</dbReference>
<sequence>MESAGEGRVTFDWQSVVYRDFDVDLDEPGSRSGAALDALLDDLGVPEGEGWALVGAWAEQLSRALAAGVPELLRRLTHPDVAVRRMVPVVLAYAAAPADAIVPAIREHSLHATDPAVRLGLLLVLGRYADRPDVRAQLRRCLRGEPAAALGAALGLLLRPAPRPGGAPAGVGSGATSTTDGAGPVEDVVVEALTLCGGEAGAALGELAWCDPEWAGAVPYGPVDAVDSWLVGAPEVRSRWLALMLAALGDGRLDTVTARVLVGAADQLYSTDSTRYACHAAAVGALLDHPDPAVRRAAVSTNYLHAYGSYLDALAVAASGPAARRDPEVAQAALARLARRGDRRCLPGLRERVAVGTAGAELLRLAAALADDLWPAIRERLAQDLPAAEVNALLTGTQQWRGGGPAVPEVVAALERLSRRIDATVSGDPDARPQFVELEAASATCAFLRRWGLDDARALAALRRVAVGADPETGLAAIRALMGQNTSTDTTKHSSAHSSAQSSRHSSTDSLTDAAADSADSADSAADAMASQVIPLLLNVLARRHRPGRVVGRRGWRFDDNACGWLGELGRRAGAAAPALRGMRDDPAEAGALRVAAADALWHITGDATGALPVLRHFANPGIASATAATTATERASVANEDGDDATLSARAQDALRRIEHEIAAAGPGDEGDDDRPGTAG</sequence>
<evidence type="ECO:0000313" key="2">
    <source>
        <dbReference type="EMBL" id="WEB38636.1"/>
    </source>
</evidence>
<evidence type="ECO:0000256" key="1">
    <source>
        <dbReference type="SAM" id="MobiDB-lite"/>
    </source>
</evidence>
<name>A0ABY8A4B7_9ACTN</name>
<feature type="region of interest" description="Disordered" evidence="1">
    <location>
        <begin position="486"/>
        <end position="518"/>
    </location>
</feature>
<feature type="compositionally biased region" description="Low complexity" evidence="1">
    <location>
        <begin position="496"/>
        <end position="518"/>
    </location>
</feature>
<organism evidence="2 3">
    <name type="scientific">Streptomyces yunnanensis</name>
    <dbReference type="NCBI Taxonomy" id="156453"/>
    <lineage>
        <taxon>Bacteria</taxon>
        <taxon>Bacillati</taxon>
        <taxon>Actinomycetota</taxon>
        <taxon>Actinomycetes</taxon>
        <taxon>Kitasatosporales</taxon>
        <taxon>Streptomycetaceae</taxon>
        <taxon>Streptomyces</taxon>
    </lineage>
</organism>
<protein>
    <recommendedName>
        <fullName evidence="4">HEAT repeat-containing protein</fullName>
    </recommendedName>
</protein>
<reference evidence="2 3" key="1">
    <citation type="submission" date="2022-03" db="EMBL/GenBank/DDBJ databases">
        <title>Streptomyces yunnanensis P86,complete genome.</title>
        <authorList>
            <person name="Chen S."/>
            <person name="Zhang Q."/>
        </authorList>
    </citation>
    <scope>NUCLEOTIDE SEQUENCE [LARGE SCALE GENOMIC DNA]</scope>
    <source>
        <strain evidence="2 3">P86</strain>
    </source>
</reference>
<dbReference type="EMBL" id="CP095749">
    <property type="protein sequence ID" value="WEB38636.1"/>
    <property type="molecule type" value="Genomic_DNA"/>
</dbReference>
<keyword evidence="3" id="KW-1185">Reference proteome</keyword>
<dbReference type="SUPFAM" id="SSF48371">
    <property type="entry name" value="ARM repeat"/>
    <property type="match status" value="1"/>
</dbReference>
<proteinExistence type="predicted"/>
<evidence type="ECO:0000313" key="3">
    <source>
        <dbReference type="Proteomes" id="UP001218629"/>
    </source>
</evidence>